<proteinExistence type="predicted"/>
<protein>
    <recommendedName>
        <fullName evidence="1">ERAP1-like C-terminal domain-containing protein</fullName>
    </recommendedName>
</protein>
<sequence length="88" mass="9634">GDLAFSGNGTTAALLSFIQGFSKEDNYLVWSQVLDSIASVKSVFGEDEVIKKGLEAFTLKLIDEAVSKVGWDYPEGESYLTGLLRKRL</sequence>
<dbReference type="STRING" id="100787.A0A0G4MX56"/>
<gene>
    <name evidence="2" type="ORF">BN1708_020567</name>
</gene>
<feature type="domain" description="ERAP1-like C-terminal" evidence="1">
    <location>
        <begin position="2"/>
        <end position="87"/>
    </location>
</feature>
<feature type="non-terminal residue" evidence="2">
    <location>
        <position position="88"/>
    </location>
</feature>
<evidence type="ECO:0000259" key="1">
    <source>
        <dbReference type="Pfam" id="PF11838"/>
    </source>
</evidence>
<feature type="non-terminal residue" evidence="2">
    <location>
        <position position="1"/>
    </location>
</feature>
<dbReference type="AlphaFoldDB" id="A0A0G4MX56"/>
<dbReference type="Gene3D" id="1.25.50.20">
    <property type="match status" value="1"/>
</dbReference>
<dbReference type="Proteomes" id="UP000044602">
    <property type="component" value="Unassembled WGS sequence"/>
</dbReference>
<evidence type="ECO:0000313" key="2">
    <source>
        <dbReference type="EMBL" id="CRK38635.1"/>
    </source>
</evidence>
<evidence type="ECO:0000313" key="3">
    <source>
        <dbReference type="Proteomes" id="UP000044602"/>
    </source>
</evidence>
<name>A0A0G4MX56_VERLO</name>
<keyword evidence="3" id="KW-1185">Reference proteome</keyword>
<accession>A0A0G4MX56</accession>
<dbReference type="EMBL" id="CVQH01025636">
    <property type="protein sequence ID" value="CRK38635.1"/>
    <property type="molecule type" value="Genomic_DNA"/>
</dbReference>
<reference evidence="2 3" key="1">
    <citation type="submission" date="2015-05" db="EMBL/GenBank/DDBJ databases">
        <authorList>
            <person name="Wang D.B."/>
            <person name="Wang M."/>
        </authorList>
    </citation>
    <scope>NUCLEOTIDE SEQUENCE [LARGE SCALE GENOMIC DNA]</scope>
    <source>
        <strain evidence="2">VL1</strain>
    </source>
</reference>
<organism evidence="2 3">
    <name type="scientific">Verticillium longisporum</name>
    <name type="common">Verticillium dahliae var. longisporum</name>
    <dbReference type="NCBI Taxonomy" id="100787"/>
    <lineage>
        <taxon>Eukaryota</taxon>
        <taxon>Fungi</taxon>
        <taxon>Dikarya</taxon>
        <taxon>Ascomycota</taxon>
        <taxon>Pezizomycotina</taxon>
        <taxon>Sordariomycetes</taxon>
        <taxon>Hypocreomycetidae</taxon>
        <taxon>Glomerellales</taxon>
        <taxon>Plectosphaerellaceae</taxon>
        <taxon>Verticillium</taxon>
    </lineage>
</organism>
<dbReference type="Pfam" id="PF11838">
    <property type="entry name" value="ERAP1_C"/>
    <property type="match status" value="1"/>
</dbReference>
<dbReference type="InterPro" id="IPR024571">
    <property type="entry name" value="ERAP1-like_C_dom"/>
</dbReference>